<dbReference type="PANTHER" id="PTHR28106:SF1">
    <property type="entry name" value="MITOCHONDRIAL ATPASE COMPLEX SUBUNIT ATP10"/>
    <property type="match status" value="1"/>
</dbReference>
<dbReference type="PANTHER" id="PTHR28106">
    <property type="entry name" value="MITOCHONDRIAL ATPASE COMPLEX SUBUNIT ATP10"/>
    <property type="match status" value="1"/>
</dbReference>
<protein>
    <submittedName>
        <fullName evidence="2">Uncharacterized protein</fullName>
    </submittedName>
</protein>
<dbReference type="GO" id="GO:0005743">
    <property type="term" value="C:mitochondrial inner membrane"/>
    <property type="evidence" value="ECO:0007669"/>
    <property type="project" value="TreeGrafter"/>
</dbReference>
<dbReference type="Proteomes" id="UP001209570">
    <property type="component" value="Unassembled WGS sequence"/>
</dbReference>
<sequence>MALSLRQLCGLRATLRTAPRQLQYAAAERPRFFGASSGGGDNGDQTKTSADAPAKQPAAKAARGASHAASMTPSATKPIQNFRDVMEALDIMVDEAEKKMVKKYRPNMFAEFKQLNDTDGKVLEGPEDLVAVDKALKVPSLAVRTLTRHETDVVTLCGGGGEVSGKQPKPKAATDPSGVEATLLLTSFKNFGLNMLPAWRDPFQQAMAGRNVQVLTLNIIEDWYMKLVQASIMRGLESQTPDTLRDATLSQTPDTLRDATLVHFGRCDDFRTTLDLYNSFVGYAHLIDRQGRIRWIAGGPATPKELERLIHVTHQLLAQQKQAEQGRRR</sequence>
<keyword evidence="3" id="KW-1185">Reference proteome</keyword>
<proteinExistence type="predicted"/>
<reference evidence="2" key="1">
    <citation type="submission" date="2021-12" db="EMBL/GenBank/DDBJ databases">
        <title>Prjna785345.</title>
        <authorList>
            <person name="Rujirawat T."/>
            <person name="Krajaejun T."/>
        </authorList>
    </citation>
    <scope>NUCLEOTIDE SEQUENCE</scope>
    <source>
        <strain evidence="2">Pi057C3</strain>
    </source>
</reference>
<feature type="region of interest" description="Disordered" evidence="1">
    <location>
        <begin position="33"/>
        <end position="76"/>
    </location>
</feature>
<comment type="caution">
    <text evidence="2">The sequence shown here is derived from an EMBL/GenBank/DDBJ whole genome shotgun (WGS) entry which is preliminary data.</text>
</comment>
<name>A0AAD5M5T8_PYTIN</name>
<dbReference type="GO" id="GO:0033615">
    <property type="term" value="P:mitochondrial proton-transporting ATP synthase complex assembly"/>
    <property type="evidence" value="ECO:0007669"/>
    <property type="project" value="TreeGrafter"/>
</dbReference>
<evidence type="ECO:0000313" key="3">
    <source>
        <dbReference type="Proteomes" id="UP001209570"/>
    </source>
</evidence>
<dbReference type="Pfam" id="PF05176">
    <property type="entry name" value="ATP-synt_10"/>
    <property type="match status" value="2"/>
</dbReference>
<evidence type="ECO:0000256" key="1">
    <source>
        <dbReference type="SAM" id="MobiDB-lite"/>
    </source>
</evidence>
<organism evidence="2 3">
    <name type="scientific">Pythium insidiosum</name>
    <name type="common">Pythiosis disease agent</name>
    <dbReference type="NCBI Taxonomy" id="114742"/>
    <lineage>
        <taxon>Eukaryota</taxon>
        <taxon>Sar</taxon>
        <taxon>Stramenopiles</taxon>
        <taxon>Oomycota</taxon>
        <taxon>Peronosporomycetes</taxon>
        <taxon>Pythiales</taxon>
        <taxon>Pythiaceae</taxon>
        <taxon>Pythium</taxon>
    </lineage>
</organism>
<dbReference type="InterPro" id="IPR007849">
    <property type="entry name" value="ATP10"/>
</dbReference>
<dbReference type="EMBL" id="JAKCXM010000043">
    <property type="protein sequence ID" value="KAJ0405551.1"/>
    <property type="molecule type" value="Genomic_DNA"/>
</dbReference>
<evidence type="ECO:0000313" key="2">
    <source>
        <dbReference type="EMBL" id="KAJ0405551.1"/>
    </source>
</evidence>
<accession>A0AAD5M5T8</accession>
<gene>
    <name evidence="2" type="ORF">P43SY_009600</name>
</gene>
<dbReference type="AlphaFoldDB" id="A0AAD5M5T8"/>
<feature type="compositionally biased region" description="Low complexity" evidence="1">
    <location>
        <begin position="50"/>
        <end position="69"/>
    </location>
</feature>